<accession>A0A151R0V2</accession>
<dbReference type="PANTHER" id="PTHR33240:SF8">
    <property type="entry name" value="OS03G0439900 PROTEIN"/>
    <property type="match status" value="1"/>
</dbReference>
<dbReference type="AlphaFoldDB" id="A0A151R0V2"/>
<evidence type="ECO:0000313" key="2">
    <source>
        <dbReference type="Proteomes" id="UP000075243"/>
    </source>
</evidence>
<dbReference type="EMBL" id="KQ484265">
    <property type="protein sequence ID" value="KYP36129.1"/>
    <property type="molecule type" value="Genomic_DNA"/>
</dbReference>
<dbReference type="Gramene" id="C.cajan_42474.t">
    <property type="protein sequence ID" value="C.cajan_42474.t"/>
    <property type="gene ID" value="C.cajan_42474"/>
</dbReference>
<organism evidence="1 2">
    <name type="scientific">Cajanus cajan</name>
    <name type="common">Pigeon pea</name>
    <name type="synonym">Cajanus indicus</name>
    <dbReference type="NCBI Taxonomy" id="3821"/>
    <lineage>
        <taxon>Eukaryota</taxon>
        <taxon>Viridiplantae</taxon>
        <taxon>Streptophyta</taxon>
        <taxon>Embryophyta</taxon>
        <taxon>Tracheophyta</taxon>
        <taxon>Spermatophyta</taxon>
        <taxon>Magnoliopsida</taxon>
        <taxon>eudicotyledons</taxon>
        <taxon>Gunneridae</taxon>
        <taxon>Pentapetalae</taxon>
        <taxon>rosids</taxon>
        <taxon>fabids</taxon>
        <taxon>Fabales</taxon>
        <taxon>Fabaceae</taxon>
        <taxon>Papilionoideae</taxon>
        <taxon>50 kb inversion clade</taxon>
        <taxon>NPAAA clade</taxon>
        <taxon>indigoferoid/millettioid clade</taxon>
        <taxon>Phaseoleae</taxon>
        <taxon>Cajanus</taxon>
    </lineage>
</organism>
<proteinExistence type="predicted"/>
<evidence type="ECO:0000313" key="1">
    <source>
        <dbReference type="EMBL" id="KYP36129.1"/>
    </source>
</evidence>
<keyword evidence="2" id="KW-1185">Reference proteome</keyword>
<dbReference type="PANTHER" id="PTHR33240">
    <property type="entry name" value="OS08G0508500 PROTEIN"/>
    <property type="match status" value="1"/>
</dbReference>
<gene>
    <name evidence="1" type="ORF">KK1_042781</name>
</gene>
<reference evidence="1" key="1">
    <citation type="journal article" date="2012" name="Nat. Biotechnol.">
        <title>Draft genome sequence of pigeonpea (Cajanus cajan), an orphan legume crop of resource-poor farmers.</title>
        <authorList>
            <person name="Varshney R.K."/>
            <person name="Chen W."/>
            <person name="Li Y."/>
            <person name="Bharti A.K."/>
            <person name="Saxena R.K."/>
            <person name="Schlueter J.A."/>
            <person name="Donoghue M.T."/>
            <person name="Azam S."/>
            <person name="Fan G."/>
            <person name="Whaley A.M."/>
            <person name="Farmer A.D."/>
            <person name="Sheridan J."/>
            <person name="Iwata A."/>
            <person name="Tuteja R."/>
            <person name="Penmetsa R.V."/>
            <person name="Wu W."/>
            <person name="Upadhyaya H.D."/>
            <person name="Yang S.P."/>
            <person name="Shah T."/>
            <person name="Saxena K.B."/>
            <person name="Michael T."/>
            <person name="McCombie W.R."/>
            <person name="Yang B."/>
            <person name="Zhang G."/>
            <person name="Yang H."/>
            <person name="Wang J."/>
            <person name="Spillane C."/>
            <person name="Cook D.R."/>
            <person name="May G.D."/>
            <person name="Xu X."/>
            <person name="Jackson S.A."/>
        </authorList>
    </citation>
    <scope>NUCLEOTIDE SEQUENCE [LARGE SCALE GENOMIC DNA]</scope>
</reference>
<sequence length="142" mass="15704">MIVMGYNVKRVLVDQGSSADILFWEAFAGMKIPNDRLLPYTGTLVGFAGDQVMARGNVKIGTSLTPEDEERLVRVLKDNVSAFAWHSSDMPGIDLDFLCHKLAIDPSAKAGIQEGRKFGEEKRRAIAEETQKLVMAGHVREI</sequence>
<dbReference type="Proteomes" id="UP000075243">
    <property type="component" value="Unassembled WGS sequence"/>
</dbReference>
<protein>
    <submittedName>
        <fullName evidence="1">Uncharacterized protein</fullName>
    </submittedName>
</protein>
<name>A0A151R0V2_CAJCA</name>